<keyword evidence="4" id="KW-1185">Reference proteome</keyword>
<comment type="caution">
    <text evidence="3">The sequence shown here is derived from an EMBL/GenBank/DDBJ whole genome shotgun (WGS) entry which is preliminary data.</text>
</comment>
<dbReference type="OrthoDB" id="10594573at2759"/>
<evidence type="ECO:0000313" key="3">
    <source>
        <dbReference type="EMBL" id="KAF2897673.1"/>
    </source>
</evidence>
<feature type="region of interest" description="Disordered" evidence="1">
    <location>
        <begin position="74"/>
        <end position="115"/>
    </location>
</feature>
<dbReference type="AlphaFoldDB" id="A0A8K0GGZ0"/>
<proteinExistence type="predicted"/>
<dbReference type="Proteomes" id="UP000801492">
    <property type="component" value="Unassembled WGS sequence"/>
</dbReference>
<sequence length="138" mass="15870">MWLSTAVLLLFVFVNLKSEVECTDVKLHSRMFYVSTELLPPKMDVAYLIKHYPRRTEQNAFVSTKEDLDNISLNEESNNMNVEPSGLLLHNETEDEDGGTRPSTKPNGFRVDEIPGLQSSLQRATKYSRYEDRPITFI</sequence>
<feature type="signal peptide" evidence="2">
    <location>
        <begin position="1"/>
        <end position="22"/>
    </location>
</feature>
<accession>A0A8K0GGZ0</accession>
<dbReference type="EMBL" id="VTPC01003981">
    <property type="protein sequence ID" value="KAF2897673.1"/>
    <property type="molecule type" value="Genomic_DNA"/>
</dbReference>
<name>A0A8K0GGZ0_IGNLU</name>
<evidence type="ECO:0000256" key="1">
    <source>
        <dbReference type="SAM" id="MobiDB-lite"/>
    </source>
</evidence>
<protein>
    <submittedName>
        <fullName evidence="3">Uncharacterized protein</fullName>
    </submittedName>
</protein>
<keyword evidence="2" id="KW-0732">Signal</keyword>
<organism evidence="3 4">
    <name type="scientific">Ignelater luminosus</name>
    <name type="common">Cucubano</name>
    <name type="synonym">Pyrophorus luminosus</name>
    <dbReference type="NCBI Taxonomy" id="2038154"/>
    <lineage>
        <taxon>Eukaryota</taxon>
        <taxon>Metazoa</taxon>
        <taxon>Ecdysozoa</taxon>
        <taxon>Arthropoda</taxon>
        <taxon>Hexapoda</taxon>
        <taxon>Insecta</taxon>
        <taxon>Pterygota</taxon>
        <taxon>Neoptera</taxon>
        <taxon>Endopterygota</taxon>
        <taxon>Coleoptera</taxon>
        <taxon>Polyphaga</taxon>
        <taxon>Elateriformia</taxon>
        <taxon>Elateroidea</taxon>
        <taxon>Elateridae</taxon>
        <taxon>Agrypninae</taxon>
        <taxon>Pyrophorini</taxon>
        <taxon>Ignelater</taxon>
    </lineage>
</organism>
<reference evidence="3" key="1">
    <citation type="submission" date="2019-08" db="EMBL/GenBank/DDBJ databases">
        <title>The genome of the North American firefly Photinus pyralis.</title>
        <authorList>
            <consortium name="Photinus pyralis genome working group"/>
            <person name="Fallon T.R."/>
            <person name="Sander Lower S.E."/>
            <person name="Weng J.-K."/>
        </authorList>
    </citation>
    <scope>NUCLEOTIDE SEQUENCE</scope>
    <source>
        <strain evidence="3">TRF0915ILg1</strain>
        <tissue evidence="3">Whole body</tissue>
    </source>
</reference>
<gene>
    <name evidence="3" type="ORF">ILUMI_08500</name>
</gene>
<evidence type="ECO:0000313" key="4">
    <source>
        <dbReference type="Proteomes" id="UP000801492"/>
    </source>
</evidence>
<evidence type="ECO:0000256" key="2">
    <source>
        <dbReference type="SAM" id="SignalP"/>
    </source>
</evidence>
<feature type="chain" id="PRO_5035470873" evidence="2">
    <location>
        <begin position="23"/>
        <end position="138"/>
    </location>
</feature>